<name>A0AAV7TAZ7_PLEWA</name>
<dbReference type="AlphaFoldDB" id="A0AAV7TAZ7"/>
<sequence length="68" mass="6968">MPTLYASPAEPANLSPARLMTDGIFLTVSAAKITLGLGLVLQDPFPVVSRGTLVRTPQGSGVCSAQLA</sequence>
<organism evidence="1 2">
    <name type="scientific">Pleurodeles waltl</name>
    <name type="common">Iberian ribbed newt</name>
    <dbReference type="NCBI Taxonomy" id="8319"/>
    <lineage>
        <taxon>Eukaryota</taxon>
        <taxon>Metazoa</taxon>
        <taxon>Chordata</taxon>
        <taxon>Craniata</taxon>
        <taxon>Vertebrata</taxon>
        <taxon>Euteleostomi</taxon>
        <taxon>Amphibia</taxon>
        <taxon>Batrachia</taxon>
        <taxon>Caudata</taxon>
        <taxon>Salamandroidea</taxon>
        <taxon>Salamandridae</taxon>
        <taxon>Pleurodelinae</taxon>
        <taxon>Pleurodeles</taxon>
    </lineage>
</organism>
<evidence type="ECO:0000313" key="2">
    <source>
        <dbReference type="Proteomes" id="UP001066276"/>
    </source>
</evidence>
<dbReference type="EMBL" id="JANPWB010000007">
    <property type="protein sequence ID" value="KAJ1173063.1"/>
    <property type="molecule type" value="Genomic_DNA"/>
</dbReference>
<accession>A0AAV7TAZ7</accession>
<comment type="caution">
    <text evidence="1">The sequence shown here is derived from an EMBL/GenBank/DDBJ whole genome shotgun (WGS) entry which is preliminary data.</text>
</comment>
<proteinExistence type="predicted"/>
<protein>
    <submittedName>
        <fullName evidence="1">Uncharacterized protein</fullName>
    </submittedName>
</protein>
<evidence type="ECO:0000313" key="1">
    <source>
        <dbReference type="EMBL" id="KAJ1173063.1"/>
    </source>
</evidence>
<dbReference type="Proteomes" id="UP001066276">
    <property type="component" value="Chromosome 4_1"/>
</dbReference>
<keyword evidence="2" id="KW-1185">Reference proteome</keyword>
<reference evidence="1" key="1">
    <citation type="journal article" date="2022" name="bioRxiv">
        <title>Sequencing and chromosome-scale assembly of the giantPleurodeles waltlgenome.</title>
        <authorList>
            <person name="Brown T."/>
            <person name="Elewa A."/>
            <person name="Iarovenko S."/>
            <person name="Subramanian E."/>
            <person name="Araus A.J."/>
            <person name="Petzold A."/>
            <person name="Susuki M."/>
            <person name="Suzuki K.-i.T."/>
            <person name="Hayashi T."/>
            <person name="Toyoda A."/>
            <person name="Oliveira C."/>
            <person name="Osipova E."/>
            <person name="Leigh N.D."/>
            <person name="Simon A."/>
            <person name="Yun M.H."/>
        </authorList>
    </citation>
    <scope>NUCLEOTIDE SEQUENCE</scope>
    <source>
        <strain evidence="1">20211129_DDA</strain>
        <tissue evidence="1">Liver</tissue>
    </source>
</reference>
<gene>
    <name evidence="1" type="ORF">NDU88_004905</name>
</gene>